<sequence>MEVKHPFLIYNASAGSGKTFTLVKVYLKILFTSSHQNAFKNILALTFTNKAVAEMKERVVEMLIAFSDPHILENPIPMFGILSEELNLDPKTLHDKSKVILNTIAHNYAAFDISTIDKFNHRLIRTFAHDLKLPLNFEVELDTKTILSKAVDQLIDKAGTEKELTKILVDFAIEKADDDKSWDVSFDFNQIAQLLINENDIPYFESLKEKSIDDFKGLKTQLLNQITLLETDISQKGQATLDLIEQNDLLFNDFSGGYLPKHFLKLAEGNFDVNLNQLKWQTDLLEGNPLYPKRVDAYKMGTIDALQPAISSFFEQSKQHIIHFKFLKNVLKNITPLSVLNAIYKSLQDIKADEDLVLISEFNSLISTEIKSQPAPFIYERIGEKYRHYFIDEFQDTSEKQWENLIPLIDNAISSQNLKGETGSAMLVGDAKQAIYRWRGGKAEQFIDLYTKRAQPFHIQQHIENLPTNYRSLETIINFNNNFFKHISTFAFSDLSHREIYEASNQHLHLKGEGFIELSFLEFETEDKDETYGQKVLEAIQKAQENNFELRDICIIARKSKEGIALAEYLSVEGVPIISSESLLLKNSPEVQFLTSIIALASQPYNEMLKIETLSYLAEHHIQLEDIHKFFQSLVHLDAFEMFKALSQYDLFFDFNQFLQLPFYEAVESVVRQFNLNKTSNAYIQFFLDEVLDYSQKYNAGFSNFTSHWDIRKEKLSITSPQGNNAVQIMTIHKSKGLEFPVVIFPYANQDIYFDMSPKLWFPVNPEAFNGFSHVFINVNKDLEDLGELGQTMYADYKAQLELDSMNLLYVVLTRAVEQLYIVSEYVADKSNKDKITLYSELFISYLKSEGLWNDSEKTYTFGQPNRVLTAKKVEKSTVQERFISVAKENHDLRIVTNAGYLWDTEQEAAIEKGNLVHLLMSKINTVNDIDFVFDEFESKGDLNPHQSSELKPIIQHIVHHEQLKAFFLPEHTVYNERDILTSGGLILRPDRIVVNTNLEAVIMDYKTGAERPTHQNQLMEYQVILEEMGFKVVKKILVYINEDIQVKEF</sequence>
<evidence type="ECO:0000256" key="9">
    <source>
        <dbReference type="ARBA" id="ARBA00023204"/>
    </source>
</evidence>
<evidence type="ECO:0000256" key="1">
    <source>
        <dbReference type="ARBA" id="ARBA00022722"/>
    </source>
</evidence>
<organism evidence="17 18">
    <name type="scientific">Gelidibacter gilvus</name>
    <dbReference type="NCBI Taxonomy" id="59602"/>
    <lineage>
        <taxon>Bacteria</taxon>
        <taxon>Pseudomonadati</taxon>
        <taxon>Bacteroidota</taxon>
        <taxon>Flavobacteriia</taxon>
        <taxon>Flavobacteriales</taxon>
        <taxon>Flavobacteriaceae</taxon>
        <taxon>Gelidibacter</taxon>
    </lineage>
</organism>
<dbReference type="Pfam" id="PF12705">
    <property type="entry name" value="PDDEXK_1"/>
    <property type="match status" value="1"/>
</dbReference>
<gene>
    <name evidence="17" type="ORF">ESZ48_01050</name>
</gene>
<evidence type="ECO:0000256" key="4">
    <source>
        <dbReference type="ARBA" id="ARBA00022801"/>
    </source>
</evidence>
<dbReference type="Proteomes" id="UP000289792">
    <property type="component" value="Unassembled WGS sequence"/>
</dbReference>
<keyword evidence="1" id="KW-0540">Nuclease</keyword>
<evidence type="ECO:0000256" key="7">
    <source>
        <dbReference type="ARBA" id="ARBA00022840"/>
    </source>
</evidence>
<dbReference type="SUPFAM" id="SSF52540">
    <property type="entry name" value="P-loop containing nucleoside triphosphate hydrolases"/>
    <property type="match status" value="1"/>
</dbReference>
<dbReference type="Gene3D" id="3.40.50.300">
    <property type="entry name" value="P-loop containing nucleotide triphosphate hydrolases"/>
    <property type="match status" value="4"/>
</dbReference>
<dbReference type="GO" id="GO:0005524">
    <property type="term" value="F:ATP binding"/>
    <property type="evidence" value="ECO:0007669"/>
    <property type="project" value="UniProtKB-UniRule"/>
</dbReference>
<keyword evidence="8" id="KW-0238">DNA-binding</keyword>
<evidence type="ECO:0000256" key="13">
    <source>
        <dbReference type="ARBA" id="ARBA00048988"/>
    </source>
</evidence>
<evidence type="ECO:0000256" key="6">
    <source>
        <dbReference type="ARBA" id="ARBA00022839"/>
    </source>
</evidence>
<keyword evidence="7 14" id="KW-0067">ATP-binding</keyword>
<comment type="catalytic activity">
    <reaction evidence="11">
        <text>Couples ATP hydrolysis with the unwinding of duplex DNA by translocating in the 3'-5' direction.</text>
        <dbReference type="EC" id="5.6.2.4"/>
    </reaction>
</comment>
<keyword evidence="2 14" id="KW-0547">Nucleotide-binding</keyword>
<accession>A0A4Q0XJH5</accession>
<dbReference type="PANTHER" id="PTHR11070">
    <property type="entry name" value="UVRD / RECB / PCRA DNA HELICASE FAMILY MEMBER"/>
    <property type="match status" value="1"/>
</dbReference>
<evidence type="ECO:0000259" key="15">
    <source>
        <dbReference type="PROSITE" id="PS51198"/>
    </source>
</evidence>
<evidence type="ECO:0000256" key="8">
    <source>
        <dbReference type="ARBA" id="ARBA00023125"/>
    </source>
</evidence>
<dbReference type="Pfam" id="PF00580">
    <property type="entry name" value="UvrD-helicase"/>
    <property type="match status" value="1"/>
</dbReference>
<dbReference type="InterPro" id="IPR027417">
    <property type="entry name" value="P-loop_NTPase"/>
</dbReference>
<dbReference type="PANTHER" id="PTHR11070:SF67">
    <property type="entry name" value="DNA 3'-5' HELICASE"/>
    <property type="match status" value="1"/>
</dbReference>
<dbReference type="EC" id="5.6.2.4" evidence="12"/>
<evidence type="ECO:0000256" key="14">
    <source>
        <dbReference type="PROSITE-ProRule" id="PRU00560"/>
    </source>
</evidence>
<dbReference type="InterPro" id="IPR038726">
    <property type="entry name" value="PDDEXK_AddAB-type"/>
</dbReference>
<feature type="domain" description="UvrD-like helicase C-terminal" evidence="16">
    <location>
        <begin position="485"/>
        <end position="737"/>
    </location>
</feature>
<dbReference type="OrthoDB" id="9810135at2"/>
<proteinExistence type="predicted"/>
<dbReference type="GO" id="GO:0004527">
    <property type="term" value="F:exonuclease activity"/>
    <property type="evidence" value="ECO:0007669"/>
    <property type="project" value="UniProtKB-KW"/>
</dbReference>
<dbReference type="InterPro" id="IPR014017">
    <property type="entry name" value="DNA_helicase_UvrD-like_C"/>
</dbReference>
<evidence type="ECO:0000256" key="2">
    <source>
        <dbReference type="ARBA" id="ARBA00022741"/>
    </source>
</evidence>
<dbReference type="GO" id="GO:0043138">
    <property type="term" value="F:3'-5' DNA helicase activity"/>
    <property type="evidence" value="ECO:0007669"/>
    <property type="project" value="UniProtKB-EC"/>
</dbReference>
<comment type="caution">
    <text evidence="17">The sequence shown here is derived from an EMBL/GenBank/DDBJ whole genome shotgun (WGS) entry which is preliminary data.</text>
</comment>
<dbReference type="InterPro" id="IPR011604">
    <property type="entry name" value="PDDEXK-like_dom_sf"/>
</dbReference>
<keyword evidence="9" id="KW-0234">DNA repair</keyword>
<dbReference type="InterPro" id="IPR000212">
    <property type="entry name" value="DNA_helicase_UvrD/REP"/>
</dbReference>
<evidence type="ECO:0000256" key="12">
    <source>
        <dbReference type="ARBA" id="ARBA00034808"/>
    </source>
</evidence>
<keyword evidence="10" id="KW-0413">Isomerase</keyword>
<keyword evidence="3" id="KW-0227">DNA damage</keyword>
<dbReference type="GO" id="GO:0005829">
    <property type="term" value="C:cytosol"/>
    <property type="evidence" value="ECO:0007669"/>
    <property type="project" value="TreeGrafter"/>
</dbReference>
<evidence type="ECO:0000313" key="18">
    <source>
        <dbReference type="Proteomes" id="UP000289792"/>
    </source>
</evidence>
<dbReference type="EMBL" id="SDDZ01000001">
    <property type="protein sequence ID" value="RXJ52318.1"/>
    <property type="molecule type" value="Genomic_DNA"/>
</dbReference>
<evidence type="ECO:0000313" key="17">
    <source>
        <dbReference type="EMBL" id="RXJ52318.1"/>
    </source>
</evidence>
<dbReference type="GO" id="GO:0003677">
    <property type="term" value="F:DNA binding"/>
    <property type="evidence" value="ECO:0007669"/>
    <property type="project" value="UniProtKB-KW"/>
</dbReference>
<dbReference type="AlphaFoldDB" id="A0A4Q0XJH5"/>
<keyword evidence="4 14" id="KW-0378">Hydrolase</keyword>
<feature type="binding site" evidence="14">
    <location>
        <begin position="12"/>
        <end position="19"/>
    </location>
    <ligand>
        <name>ATP</name>
        <dbReference type="ChEBI" id="CHEBI:30616"/>
    </ligand>
</feature>
<evidence type="ECO:0000256" key="3">
    <source>
        <dbReference type="ARBA" id="ARBA00022763"/>
    </source>
</evidence>
<dbReference type="PROSITE" id="PS51217">
    <property type="entry name" value="UVRD_HELICASE_CTER"/>
    <property type="match status" value="1"/>
</dbReference>
<evidence type="ECO:0000256" key="10">
    <source>
        <dbReference type="ARBA" id="ARBA00023235"/>
    </source>
</evidence>
<dbReference type="PROSITE" id="PS51198">
    <property type="entry name" value="UVRD_HELICASE_ATP_BIND"/>
    <property type="match status" value="1"/>
</dbReference>
<feature type="domain" description="UvrD-like helicase ATP-binding" evidence="15">
    <location>
        <begin position="1"/>
        <end position="473"/>
    </location>
</feature>
<dbReference type="Gene3D" id="3.90.320.10">
    <property type="match status" value="1"/>
</dbReference>
<keyword evidence="18" id="KW-1185">Reference proteome</keyword>
<keyword evidence="5 14" id="KW-0347">Helicase</keyword>
<dbReference type="Pfam" id="PF13361">
    <property type="entry name" value="UvrD_C"/>
    <property type="match status" value="2"/>
</dbReference>
<dbReference type="RefSeq" id="WP_129015454.1">
    <property type="nucleotide sequence ID" value="NZ_SDDZ01000001.1"/>
</dbReference>
<dbReference type="GO" id="GO:0000725">
    <property type="term" value="P:recombinational repair"/>
    <property type="evidence" value="ECO:0007669"/>
    <property type="project" value="TreeGrafter"/>
</dbReference>
<protein>
    <recommendedName>
        <fullName evidence="12">DNA 3'-5' helicase</fullName>
        <ecNumber evidence="12">5.6.2.4</ecNumber>
    </recommendedName>
</protein>
<comment type="catalytic activity">
    <reaction evidence="13">
        <text>ATP + H2O = ADP + phosphate + H(+)</text>
        <dbReference type="Rhea" id="RHEA:13065"/>
        <dbReference type="ChEBI" id="CHEBI:15377"/>
        <dbReference type="ChEBI" id="CHEBI:15378"/>
        <dbReference type="ChEBI" id="CHEBI:30616"/>
        <dbReference type="ChEBI" id="CHEBI:43474"/>
        <dbReference type="ChEBI" id="CHEBI:456216"/>
        <dbReference type="EC" id="5.6.2.4"/>
    </reaction>
</comment>
<reference evidence="17 18" key="1">
    <citation type="submission" date="2019-01" db="EMBL/GenBank/DDBJ databases">
        <title>Genome sequence of the Antarctic species Gelidibacter gilvus ACAM 158(T).</title>
        <authorList>
            <person name="Bowman J.P."/>
        </authorList>
    </citation>
    <scope>NUCLEOTIDE SEQUENCE [LARGE SCALE GENOMIC DNA]</scope>
    <source>
        <strain evidence="17 18">IC158</strain>
    </source>
</reference>
<evidence type="ECO:0000259" key="16">
    <source>
        <dbReference type="PROSITE" id="PS51217"/>
    </source>
</evidence>
<keyword evidence="6" id="KW-0269">Exonuclease</keyword>
<evidence type="ECO:0000256" key="5">
    <source>
        <dbReference type="ARBA" id="ARBA00022806"/>
    </source>
</evidence>
<evidence type="ECO:0000256" key="11">
    <source>
        <dbReference type="ARBA" id="ARBA00034617"/>
    </source>
</evidence>
<name>A0A4Q0XJH5_9FLAO</name>
<dbReference type="InterPro" id="IPR014016">
    <property type="entry name" value="UvrD-like_ATP-bd"/>
</dbReference>